<accession>A0ABT5NRS3</accession>
<dbReference type="RefSeq" id="WP_273909886.1">
    <property type="nucleotide sequence ID" value="NZ_JAMDGX010000020.1"/>
</dbReference>
<dbReference type="Gene3D" id="3.40.190.10">
    <property type="entry name" value="Periplasmic binding protein-like II"/>
    <property type="match status" value="1"/>
</dbReference>
<evidence type="ECO:0000313" key="5">
    <source>
        <dbReference type="EMBL" id="MDD0990861.1"/>
    </source>
</evidence>
<evidence type="ECO:0000313" key="6">
    <source>
        <dbReference type="Proteomes" id="UP001148203"/>
    </source>
</evidence>
<evidence type="ECO:0000256" key="1">
    <source>
        <dbReference type="ARBA" id="ARBA00010333"/>
    </source>
</evidence>
<comment type="similarity">
    <text evidence="1">Belongs to the bacterial solute-binding protein 3 family.</text>
</comment>
<gene>
    <name evidence="5" type="ORF">M5G11_09975</name>
</gene>
<sequence length="169" mass="18452">MRFTIGLLLTALFCQGAQAELIDDVNDRGELRIAVEANTPQYNFMDAEKPAGFEIELGQELARELDVRAEFVVVEDDLLQDVVDGKFDIALDQLVATPALKERLDFSEPYSQQATIGKAPVNLAIAFPKGNPAFQSAVDNALERIKADGRLAAMTQKWLSADASQAAKP</sequence>
<feature type="chain" id="PRO_5045643515" evidence="3">
    <location>
        <begin position="20"/>
        <end position="169"/>
    </location>
</feature>
<keyword evidence="2 3" id="KW-0732">Signal</keyword>
<keyword evidence="6" id="KW-1185">Reference proteome</keyword>
<protein>
    <submittedName>
        <fullName evidence="5">Transporter substrate-binding domain-containing protein</fullName>
    </submittedName>
</protein>
<reference evidence="5 6" key="1">
    <citation type="submission" date="2022-05" db="EMBL/GenBank/DDBJ databases">
        <title>Novel Pseudomonas spp. Isolated from a Rainbow Trout Aquaculture Facility.</title>
        <authorList>
            <person name="Testerman T."/>
            <person name="Graf J."/>
        </authorList>
    </citation>
    <scope>NUCLEOTIDE SEQUENCE [LARGE SCALE GENOMIC DNA]</scope>
    <source>
        <strain evidence="5 6">ID681</strain>
    </source>
</reference>
<dbReference type="EMBL" id="JAMDGY010000024">
    <property type="protein sequence ID" value="MDD0990861.1"/>
    <property type="molecule type" value="Genomic_DNA"/>
</dbReference>
<dbReference type="SUPFAM" id="SSF53850">
    <property type="entry name" value="Periplasmic binding protein-like II"/>
    <property type="match status" value="1"/>
</dbReference>
<evidence type="ECO:0000259" key="4">
    <source>
        <dbReference type="Pfam" id="PF00497"/>
    </source>
</evidence>
<proteinExistence type="inferred from homology"/>
<feature type="domain" description="Solute-binding protein family 3/N-terminal" evidence="4">
    <location>
        <begin position="31"/>
        <end position="160"/>
    </location>
</feature>
<dbReference type="InterPro" id="IPR001638">
    <property type="entry name" value="Solute-binding_3/MltF_N"/>
</dbReference>
<name>A0ABT5NRS3_9PSED</name>
<dbReference type="Proteomes" id="UP001148203">
    <property type="component" value="Unassembled WGS sequence"/>
</dbReference>
<comment type="caution">
    <text evidence="5">The sequence shown here is derived from an EMBL/GenBank/DDBJ whole genome shotgun (WGS) entry which is preliminary data.</text>
</comment>
<dbReference type="Pfam" id="PF00497">
    <property type="entry name" value="SBP_bac_3"/>
    <property type="match status" value="1"/>
</dbReference>
<feature type="signal peptide" evidence="3">
    <location>
        <begin position="1"/>
        <end position="19"/>
    </location>
</feature>
<dbReference type="PANTHER" id="PTHR35936">
    <property type="entry name" value="MEMBRANE-BOUND LYTIC MUREIN TRANSGLYCOSYLASE F"/>
    <property type="match status" value="1"/>
</dbReference>
<evidence type="ECO:0000256" key="2">
    <source>
        <dbReference type="ARBA" id="ARBA00022729"/>
    </source>
</evidence>
<evidence type="ECO:0000256" key="3">
    <source>
        <dbReference type="SAM" id="SignalP"/>
    </source>
</evidence>
<organism evidence="5 6">
    <name type="scientific">Pseudomonas fontis</name>
    <dbReference type="NCBI Taxonomy" id="2942633"/>
    <lineage>
        <taxon>Bacteria</taxon>
        <taxon>Pseudomonadati</taxon>
        <taxon>Pseudomonadota</taxon>
        <taxon>Gammaproteobacteria</taxon>
        <taxon>Pseudomonadales</taxon>
        <taxon>Pseudomonadaceae</taxon>
        <taxon>Pseudomonas</taxon>
    </lineage>
</organism>